<dbReference type="InterPro" id="IPR037090">
    <property type="entry name" value="57_glycoside_trans_central"/>
</dbReference>
<evidence type="ECO:0000256" key="4">
    <source>
        <dbReference type="PIRSR" id="PIRSR640042-2"/>
    </source>
</evidence>
<name>A0A495K1U8_WILMA</name>
<feature type="binding site" evidence="4">
    <location>
        <position position="249"/>
    </location>
    <ligand>
        <name>substrate</name>
    </ligand>
</feature>
<dbReference type="Gene3D" id="1.20.1430.10">
    <property type="entry name" value="Families 57/38 glycoside transferase, middle domain"/>
    <property type="match status" value="1"/>
</dbReference>
<dbReference type="GO" id="GO:0030979">
    <property type="term" value="P:alpha-glucan biosynthetic process"/>
    <property type="evidence" value="ECO:0007669"/>
    <property type="project" value="InterPro"/>
</dbReference>
<evidence type="ECO:0000256" key="5">
    <source>
        <dbReference type="RuleBase" id="RU361196"/>
    </source>
</evidence>
<dbReference type="InterPro" id="IPR040042">
    <property type="entry name" value="Branching_enz_MT3115-like"/>
</dbReference>
<dbReference type="InterPro" id="IPR015293">
    <property type="entry name" value="BE_C"/>
</dbReference>
<evidence type="ECO:0000313" key="9">
    <source>
        <dbReference type="Proteomes" id="UP000274762"/>
    </source>
</evidence>
<dbReference type="PANTHER" id="PTHR41695">
    <property type="entry name" value="1,4-ALPHA-GLUCAN BRANCHING ENZYME RV3031-RELATED"/>
    <property type="match status" value="1"/>
</dbReference>
<dbReference type="Pfam" id="PF03065">
    <property type="entry name" value="Glyco_hydro_57"/>
    <property type="match status" value="1"/>
</dbReference>
<organism evidence="8 9">
    <name type="scientific">Williamsia marianensis</name>
    <dbReference type="NCBI Taxonomy" id="85044"/>
    <lineage>
        <taxon>Bacteria</taxon>
        <taxon>Bacillati</taxon>
        <taxon>Actinomycetota</taxon>
        <taxon>Actinomycetes</taxon>
        <taxon>Mycobacteriales</taxon>
        <taxon>Nocardiaceae</taxon>
        <taxon>Williamsia</taxon>
    </lineage>
</organism>
<sequence>MTEAGLRDDGGADAVPGMFALVLHSHLPWLANHGRWPVGEEWLYQSWAGSYQRVFAVLRGLAADGYTDQLSLGITPVLAAQLDDPHCLDSMYQWLADWQLRAGEAAVADSPDGRPSDINNLGAREYRSAAEALDDFESHWRHGGSPLIRSLVDAGTVELLGGPLAHHFGPLLDPRLRAFSLREGLADAGQRFGARPRGIWAPECAYAPGMEEDYDEAGVEHFMVDGPALHGDTALGRPVSGSDVIAFGRDLPVSYRVWSPRSGYPGHSAYRDFHSYDHRFGLKASRVTGRSVAAGDKKPYEPERTHAVVQRHVDDFVTNVRARLIAETERIGRPALVVAAFDTELFGHWWHEGPQWLDAVLRALPRAGVRVGSLQSAKAGGFVGDPVDLPETSWGSGKDWRVWNGPQVHDLVRINAEVVTAALATVDKRMNDHGRRRDRVSDQILRETLMMLSSDWPFMVSKNTAADYARRRLYTHAHAAREICDNADRGREQWAETLSARWNLADNVFPGLDARRLPADAIT</sequence>
<dbReference type="PANTHER" id="PTHR41695:SF1">
    <property type="entry name" value="1,4-ALPHA-GLUCAN BRANCHING ENZYME TK1436"/>
    <property type="match status" value="1"/>
</dbReference>
<feature type="binding site" evidence="4">
    <location>
        <position position="266"/>
    </location>
    <ligand>
        <name>substrate</name>
    </ligand>
</feature>
<dbReference type="SUPFAM" id="SSF88688">
    <property type="entry name" value="Families 57/38 glycoside transferase middle domain"/>
    <property type="match status" value="1"/>
</dbReference>
<reference evidence="8 9" key="1">
    <citation type="submission" date="2018-10" db="EMBL/GenBank/DDBJ databases">
        <title>Sequencing the genomes of 1000 actinobacteria strains.</title>
        <authorList>
            <person name="Klenk H.-P."/>
        </authorList>
    </citation>
    <scope>NUCLEOTIDE SEQUENCE [LARGE SCALE GENOMIC DNA]</scope>
    <source>
        <strain evidence="8 9">DSM 44343</strain>
    </source>
</reference>
<keyword evidence="2 5" id="KW-0119">Carbohydrate metabolism</keyword>
<feature type="domain" description="Glycoside hydrolase family 57 N-terminal" evidence="6">
    <location>
        <begin position="20"/>
        <end position="249"/>
    </location>
</feature>
<dbReference type="InterPro" id="IPR004300">
    <property type="entry name" value="Glyco_hydro_57_N"/>
</dbReference>
<comment type="caution">
    <text evidence="8">The sequence shown here is derived from an EMBL/GenBank/DDBJ whole genome shotgun (WGS) entry which is preliminary data.</text>
</comment>
<dbReference type="Proteomes" id="UP000274762">
    <property type="component" value="Unassembled WGS sequence"/>
</dbReference>
<comment type="similarity">
    <text evidence="1 5">Belongs to the glycosyl hydrolase 57 family.</text>
</comment>
<evidence type="ECO:0000313" key="8">
    <source>
        <dbReference type="EMBL" id="RKR94765.1"/>
    </source>
</evidence>
<dbReference type="InterPro" id="IPR027291">
    <property type="entry name" value="Glyco_hydro_38_N_sf"/>
</dbReference>
<feature type="binding site" evidence="4">
    <location>
        <position position="455"/>
    </location>
    <ligand>
        <name>substrate</name>
    </ligand>
</feature>
<dbReference type="InterPro" id="IPR011330">
    <property type="entry name" value="Glyco_hydro/deAcase_b/a-brl"/>
</dbReference>
<dbReference type="Gene3D" id="3.20.110.10">
    <property type="entry name" value="Glycoside hydrolase 38, N terminal domain"/>
    <property type="match status" value="1"/>
</dbReference>
<dbReference type="InterPro" id="IPR028995">
    <property type="entry name" value="Glyco_hydro_57/38_cen_sf"/>
</dbReference>
<proteinExistence type="inferred from homology"/>
<protein>
    <submittedName>
        <fullName evidence="8">1,4-alpha-glucan branching enzyme</fullName>
    </submittedName>
</protein>
<feature type="domain" description="1,4-alpha-glucan branching enzyme C-terminal" evidence="7">
    <location>
        <begin position="424"/>
        <end position="515"/>
    </location>
</feature>
<accession>A0A495K1U8</accession>
<dbReference type="SUPFAM" id="SSF88713">
    <property type="entry name" value="Glycoside hydrolase/deacetylase"/>
    <property type="match status" value="1"/>
</dbReference>
<gene>
    <name evidence="8" type="ORF">DFJ75_1567</name>
</gene>
<dbReference type="Pfam" id="PF09210">
    <property type="entry name" value="BE_C"/>
    <property type="match status" value="1"/>
</dbReference>
<feature type="binding site" evidence="4">
    <location>
        <position position="394"/>
    </location>
    <ligand>
        <name>substrate</name>
    </ligand>
</feature>
<dbReference type="AlphaFoldDB" id="A0A495K1U8"/>
<feature type="active site" description="Proton donor" evidence="3">
    <location>
        <position position="342"/>
    </location>
</feature>
<evidence type="ECO:0000256" key="3">
    <source>
        <dbReference type="PIRSR" id="PIRSR640042-1"/>
    </source>
</evidence>
<feature type="active site" description="Nucleophile" evidence="3">
    <location>
        <position position="203"/>
    </location>
</feature>
<evidence type="ECO:0000256" key="2">
    <source>
        <dbReference type="ARBA" id="ARBA00023277"/>
    </source>
</evidence>
<evidence type="ECO:0000259" key="6">
    <source>
        <dbReference type="Pfam" id="PF03065"/>
    </source>
</evidence>
<dbReference type="GO" id="GO:0005576">
    <property type="term" value="C:extracellular region"/>
    <property type="evidence" value="ECO:0007669"/>
    <property type="project" value="TreeGrafter"/>
</dbReference>
<dbReference type="EMBL" id="RBKV01000001">
    <property type="protein sequence ID" value="RKR94765.1"/>
    <property type="molecule type" value="Genomic_DNA"/>
</dbReference>
<evidence type="ECO:0000259" key="7">
    <source>
        <dbReference type="Pfam" id="PF09210"/>
    </source>
</evidence>
<dbReference type="GO" id="GO:0003844">
    <property type="term" value="F:1,4-alpha-glucan branching enzyme activity"/>
    <property type="evidence" value="ECO:0007669"/>
    <property type="project" value="InterPro"/>
</dbReference>
<evidence type="ECO:0000256" key="1">
    <source>
        <dbReference type="ARBA" id="ARBA00006821"/>
    </source>
</evidence>
<dbReference type="RefSeq" id="WP_084248557.1">
    <property type="nucleotide sequence ID" value="NZ_CBCRXS010000012.1"/>
</dbReference>